<reference evidence="2" key="1">
    <citation type="journal article" date="2023" name="G3 (Bethesda)">
        <title>Whole genome assembly and annotation of the endangered Caribbean coral Acropora cervicornis.</title>
        <authorList>
            <person name="Selwyn J.D."/>
            <person name="Vollmer S.V."/>
        </authorList>
    </citation>
    <scope>NUCLEOTIDE SEQUENCE</scope>
    <source>
        <strain evidence="2">K2</strain>
    </source>
</reference>
<proteinExistence type="predicted"/>
<evidence type="ECO:0000313" key="2">
    <source>
        <dbReference type="EMBL" id="KAK2569828.1"/>
    </source>
</evidence>
<sequence length="123" mass="14006">MTSCHRNRGPEYHWTPELYSKMGLPVLDGIQEMTLIVDASKQTEPEQWQDRNFRLAIAHVIASETVDCSTTCQHDNEKRYKVYLTQLQQPLMEQLLKLEGKSANGVEAPPTPVRATETAHTII</sequence>
<dbReference type="EMBL" id="JARQWQ010000009">
    <property type="protein sequence ID" value="KAK2569828.1"/>
    <property type="molecule type" value="Genomic_DNA"/>
</dbReference>
<dbReference type="AlphaFoldDB" id="A0AAD9QYX3"/>
<gene>
    <name evidence="2" type="ORF">P5673_005679</name>
</gene>
<dbReference type="Proteomes" id="UP001249851">
    <property type="component" value="Unassembled WGS sequence"/>
</dbReference>
<evidence type="ECO:0000256" key="1">
    <source>
        <dbReference type="SAM" id="MobiDB-lite"/>
    </source>
</evidence>
<comment type="caution">
    <text evidence="2">The sequence shown here is derived from an EMBL/GenBank/DDBJ whole genome shotgun (WGS) entry which is preliminary data.</text>
</comment>
<accession>A0AAD9QYX3</accession>
<keyword evidence="3" id="KW-1185">Reference proteome</keyword>
<reference evidence="2" key="2">
    <citation type="journal article" date="2023" name="Science">
        <title>Genomic signatures of disease resistance in endangered staghorn corals.</title>
        <authorList>
            <person name="Vollmer S.V."/>
            <person name="Selwyn J.D."/>
            <person name="Despard B.A."/>
            <person name="Roesel C.L."/>
        </authorList>
    </citation>
    <scope>NUCLEOTIDE SEQUENCE</scope>
    <source>
        <strain evidence="2">K2</strain>
    </source>
</reference>
<protein>
    <submittedName>
        <fullName evidence="2">Uncharacterized protein</fullName>
    </submittedName>
</protein>
<feature type="region of interest" description="Disordered" evidence="1">
    <location>
        <begin position="103"/>
        <end position="123"/>
    </location>
</feature>
<name>A0AAD9QYX3_ACRCE</name>
<evidence type="ECO:0000313" key="3">
    <source>
        <dbReference type="Proteomes" id="UP001249851"/>
    </source>
</evidence>
<organism evidence="2 3">
    <name type="scientific">Acropora cervicornis</name>
    <name type="common">Staghorn coral</name>
    <dbReference type="NCBI Taxonomy" id="6130"/>
    <lineage>
        <taxon>Eukaryota</taxon>
        <taxon>Metazoa</taxon>
        <taxon>Cnidaria</taxon>
        <taxon>Anthozoa</taxon>
        <taxon>Hexacorallia</taxon>
        <taxon>Scleractinia</taxon>
        <taxon>Astrocoeniina</taxon>
        <taxon>Acroporidae</taxon>
        <taxon>Acropora</taxon>
    </lineage>
</organism>